<dbReference type="Pfam" id="PF24620">
    <property type="entry name" value="DUF7625"/>
    <property type="match status" value="1"/>
</dbReference>
<comment type="caution">
    <text evidence="4">The sequence shown here is derived from an EMBL/GenBank/DDBJ whole genome shotgun (WGS) entry which is preliminary data.</text>
</comment>
<keyword evidence="6" id="KW-1185">Reference proteome</keyword>
<sequence length="891" mass="95432">MGECSSSAAKTSVWWDIDKCAVPRGRGDPHRIAYNIIGALAAAGYAGPVSIAAYGDAARVAPPILHALSATGICVTHVPAGSKDTSDKRMLVDMLFWAFDNPPPGNFLLISGDRDFSDLLHRLRMKRYNILLVRPSNASSQILAAAAKTVWLWETLAAGDALQPESPPTSTVLGCKLNVHNANDVLDCEPNFNNPDPSKCSRNKILLGYGKGDEYVASNQCRLKPLQKYVKKATVASGPTENQVESVGGVSESSIGSTWSELDQSSVPSSSSSSCNSNEGVLKPNLNNSGPLKCSQNKILLEYVKGDENVKESNQCRSKPLQKYVKKVTGASSPTENQDRVEPVGVSKGFIGSTSSELEQSSVPLSLSSSCHSNDGADTSVFLETPALSKSSAQEHVLSTQPQQVEATDRSILGETPSTSTKCVARNGTLDFGGSKRHYNQTCQHQNELPSEFRIGDNNGKATSQYRVKPLQKYIKKTNAAFCSASNQVDSIQVPGCPKANIKSEVDGSSVSSSLPLSSSEILKAAKAKDSAQPGSSTPSHSLIKKSRASAHMHQVRASNRYIFVKKPSISVEHASRNGAHGFNVSTVHCHPISQQSKSSEAQNKIHPHSNIGGNSGKSGFIFGKNDASVQCTSQNGTSAFGVDNGHCHPTYLQSQSSLLPEQNISSIPHPHDVFGHSHSINSQLGSSAQPTAVSNSVSSTQIQAFPIGSTFQGLDDICCGISRLNISECSRGTVEVKPVFQGTPASDTAMEMTRFDVKKALEFAIRHQAVVMKKLLNDMPLFVPKDESLWKCVNVTNSKAKNPIDAIDTVQKYISSVDGHSAVKNSQSRYQAATILKKSCLQQYVLGDVLQVLHIIIVRKKWLVPHSSGWQPLSLNTTGVIAPTDATGKA</sequence>
<evidence type="ECO:0008006" key="7">
    <source>
        <dbReference type="Google" id="ProtNLM"/>
    </source>
</evidence>
<dbReference type="GO" id="GO:0010468">
    <property type="term" value="P:regulation of gene expression"/>
    <property type="evidence" value="ECO:0007669"/>
    <property type="project" value="InterPro"/>
</dbReference>
<feature type="domain" description="NYN" evidence="2">
    <location>
        <begin position="10"/>
        <end position="148"/>
    </location>
</feature>
<feature type="region of interest" description="Disordered" evidence="1">
    <location>
        <begin position="234"/>
        <end position="288"/>
    </location>
</feature>
<dbReference type="InterPro" id="IPR056042">
    <property type="entry name" value="DUF7625"/>
</dbReference>
<dbReference type="InterPro" id="IPR021139">
    <property type="entry name" value="NYN"/>
</dbReference>
<evidence type="ECO:0000259" key="2">
    <source>
        <dbReference type="Pfam" id="PF01936"/>
    </source>
</evidence>
<dbReference type="PANTHER" id="PTHR14379">
    <property type="entry name" value="LIMKAIN B LKAP"/>
    <property type="match status" value="1"/>
</dbReference>
<gene>
    <name evidence="4" type="primary">gb20005</name>
    <name evidence="5" type="synonym">gn00128</name>
    <name evidence="4" type="ORF">PR202_gb20005</name>
    <name evidence="5" type="ORF">PR202_gn00128</name>
</gene>
<feature type="region of interest" description="Disordered" evidence="1">
    <location>
        <begin position="525"/>
        <end position="552"/>
    </location>
</feature>
<reference evidence="4" key="1">
    <citation type="journal article" date="2018" name="DNA Res.">
        <title>Multiple hybrid de novo genome assembly of finger millet, an orphan allotetraploid crop.</title>
        <authorList>
            <person name="Hatakeyama M."/>
            <person name="Aluri S."/>
            <person name="Balachadran M.T."/>
            <person name="Sivarajan S.R."/>
            <person name="Patrignani A."/>
            <person name="Gruter S."/>
            <person name="Poveda L."/>
            <person name="Shimizu-Inatsugi R."/>
            <person name="Baeten J."/>
            <person name="Francoijs K.J."/>
            <person name="Nataraja K.N."/>
            <person name="Reddy Y.A.N."/>
            <person name="Phadnis S."/>
            <person name="Ravikumar R.L."/>
            <person name="Schlapbach R."/>
            <person name="Sreeman S.M."/>
            <person name="Shimizu K.K."/>
        </authorList>
    </citation>
    <scope>NUCLEOTIDE SEQUENCE</scope>
</reference>
<name>A0AAV5F7E9_ELECO</name>
<evidence type="ECO:0000313" key="5">
    <source>
        <dbReference type="EMBL" id="GJN40824.1"/>
    </source>
</evidence>
<evidence type="ECO:0000256" key="1">
    <source>
        <dbReference type="SAM" id="MobiDB-lite"/>
    </source>
</evidence>
<dbReference type="GO" id="GO:0005777">
    <property type="term" value="C:peroxisome"/>
    <property type="evidence" value="ECO:0007669"/>
    <property type="project" value="InterPro"/>
</dbReference>
<dbReference type="AlphaFoldDB" id="A0AAV5F7E9"/>
<proteinExistence type="predicted"/>
<evidence type="ECO:0000313" key="4">
    <source>
        <dbReference type="EMBL" id="GJN31589.1"/>
    </source>
</evidence>
<protein>
    <recommendedName>
        <fullName evidence="7">NYN domain-containing protein</fullName>
    </recommendedName>
</protein>
<dbReference type="PANTHER" id="PTHR14379:SF23">
    <property type="entry name" value="OS03G0370200 PROTEIN"/>
    <property type="match status" value="1"/>
</dbReference>
<accession>A0AAV5F7E9</accession>
<dbReference type="Pfam" id="PF01936">
    <property type="entry name" value="NYN"/>
    <property type="match status" value="1"/>
</dbReference>
<feature type="compositionally biased region" description="Low complexity" evidence="1">
    <location>
        <begin position="244"/>
        <end position="277"/>
    </location>
</feature>
<dbReference type="InterPro" id="IPR024768">
    <property type="entry name" value="Marf1"/>
</dbReference>
<dbReference type="Proteomes" id="UP001054889">
    <property type="component" value="Unassembled WGS sequence"/>
</dbReference>
<dbReference type="EMBL" id="BQKI01000082">
    <property type="protein sequence ID" value="GJN31589.1"/>
    <property type="molecule type" value="Genomic_DNA"/>
</dbReference>
<feature type="domain" description="DUF7625" evidence="3">
    <location>
        <begin position="751"/>
        <end position="799"/>
    </location>
</feature>
<dbReference type="EMBL" id="BQKI01000199">
    <property type="protein sequence ID" value="GJN40824.1"/>
    <property type="molecule type" value="Genomic_DNA"/>
</dbReference>
<evidence type="ECO:0000313" key="6">
    <source>
        <dbReference type="Proteomes" id="UP001054889"/>
    </source>
</evidence>
<reference evidence="4" key="2">
    <citation type="submission" date="2021-12" db="EMBL/GenBank/DDBJ databases">
        <title>Resequencing data analysis of finger millet.</title>
        <authorList>
            <person name="Hatakeyama M."/>
            <person name="Aluri S."/>
            <person name="Balachadran M.T."/>
            <person name="Sivarajan S.R."/>
            <person name="Poveda L."/>
            <person name="Shimizu-Inatsugi R."/>
            <person name="Schlapbach R."/>
            <person name="Sreeman S.M."/>
            <person name="Shimizu K.K."/>
        </authorList>
    </citation>
    <scope>NUCLEOTIDE SEQUENCE</scope>
</reference>
<organism evidence="4 6">
    <name type="scientific">Eleusine coracana subsp. coracana</name>
    <dbReference type="NCBI Taxonomy" id="191504"/>
    <lineage>
        <taxon>Eukaryota</taxon>
        <taxon>Viridiplantae</taxon>
        <taxon>Streptophyta</taxon>
        <taxon>Embryophyta</taxon>
        <taxon>Tracheophyta</taxon>
        <taxon>Spermatophyta</taxon>
        <taxon>Magnoliopsida</taxon>
        <taxon>Liliopsida</taxon>
        <taxon>Poales</taxon>
        <taxon>Poaceae</taxon>
        <taxon>PACMAD clade</taxon>
        <taxon>Chloridoideae</taxon>
        <taxon>Cynodonteae</taxon>
        <taxon>Eleusininae</taxon>
        <taxon>Eleusine</taxon>
    </lineage>
</organism>
<dbReference type="GO" id="GO:0004540">
    <property type="term" value="F:RNA nuclease activity"/>
    <property type="evidence" value="ECO:0007669"/>
    <property type="project" value="InterPro"/>
</dbReference>
<dbReference type="Gene3D" id="3.40.50.1010">
    <property type="entry name" value="5'-nuclease"/>
    <property type="match status" value="1"/>
</dbReference>
<dbReference type="CDD" id="cd10910">
    <property type="entry name" value="PIN_limkain_b1_N_like"/>
    <property type="match status" value="1"/>
</dbReference>
<feature type="compositionally biased region" description="Basic residues" evidence="1">
    <location>
        <begin position="543"/>
        <end position="552"/>
    </location>
</feature>
<evidence type="ECO:0000259" key="3">
    <source>
        <dbReference type="Pfam" id="PF24620"/>
    </source>
</evidence>